<dbReference type="SUPFAM" id="SSF57997">
    <property type="entry name" value="Tropomyosin"/>
    <property type="match status" value="1"/>
</dbReference>
<reference evidence="2" key="1">
    <citation type="submission" date="2019-08" db="EMBL/GenBank/DDBJ databases">
        <authorList>
            <person name="Kucharzyk K."/>
            <person name="Murdoch R.W."/>
            <person name="Higgins S."/>
            <person name="Loffler F."/>
        </authorList>
    </citation>
    <scope>NUCLEOTIDE SEQUENCE</scope>
</reference>
<gene>
    <name evidence="2" type="ORF">SDC9_31219</name>
</gene>
<dbReference type="AlphaFoldDB" id="A0A644V258"/>
<dbReference type="EMBL" id="VSSQ01000202">
    <property type="protein sequence ID" value="MPL85251.1"/>
    <property type="molecule type" value="Genomic_DNA"/>
</dbReference>
<comment type="caution">
    <text evidence="2">The sequence shown here is derived from an EMBL/GenBank/DDBJ whole genome shotgun (WGS) entry which is preliminary data.</text>
</comment>
<keyword evidence="1" id="KW-0175">Coiled coil</keyword>
<feature type="coiled-coil region" evidence="1">
    <location>
        <begin position="9"/>
        <end position="64"/>
    </location>
</feature>
<sequence length="97" mass="11043">MSRDYQSALNNLKRKIEIIISKYEQASSDNSRLVDELTETKNALENSNNKVKELEQRISNLQLAEAFKTSSTDVKEAKQKIGKIVKEIDKCIALLND</sequence>
<evidence type="ECO:0000256" key="1">
    <source>
        <dbReference type="SAM" id="Coils"/>
    </source>
</evidence>
<proteinExistence type="predicted"/>
<accession>A0A644V258</accession>
<protein>
    <recommendedName>
        <fullName evidence="3">Chromosome partition protein Smc</fullName>
    </recommendedName>
</protein>
<evidence type="ECO:0000313" key="2">
    <source>
        <dbReference type="EMBL" id="MPL85251.1"/>
    </source>
</evidence>
<evidence type="ECO:0008006" key="3">
    <source>
        <dbReference type="Google" id="ProtNLM"/>
    </source>
</evidence>
<dbReference type="Gene3D" id="1.20.120.330">
    <property type="entry name" value="Nucleotidyltransferases domain 2"/>
    <property type="match status" value="1"/>
</dbReference>
<organism evidence="2">
    <name type="scientific">bioreactor metagenome</name>
    <dbReference type="NCBI Taxonomy" id="1076179"/>
    <lineage>
        <taxon>unclassified sequences</taxon>
        <taxon>metagenomes</taxon>
        <taxon>ecological metagenomes</taxon>
    </lineage>
</organism>
<name>A0A644V258_9ZZZZ</name>